<organism evidence="1 2">
    <name type="scientific">Trifolium medium</name>
    <dbReference type="NCBI Taxonomy" id="97028"/>
    <lineage>
        <taxon>Eukaryota</taxon>
        <taxon>Viridiplantae</taxon>
        <taxon>Streptophyta</taxon>
        <taxon>Embryophyta</taxon>
        <taxon>Tracheophyta</taxon>
        <taxon>Spermatophyta</taxon>
        <taxon>Magnoliopsida</taxon>
        <taxon>eudicotyledons</taxon>
        <taxon>Gunneridae</taxon>
        <taxon>Pentapetalae</taxon>
        <taxon>rosids</taxon>
        <taxon>fabids</taxon>
        <taxon>Fabales</taxon>
        <taxon>Fabaceae</taxon>
        <taxon>Papilionoideae</taxon>
        <taxon>50 kb inversion clade</taxon>
        <taxon>NPAAA clade</taxon>
        <taxon>Hologalegina</taxon>
        <taxon>IRL clade</taxon>
        <taxon>Trifolieae</taxon>
        <taxon>Trifolium</taxon>
    </lineage>
</organism>
<comment type="caution">
    <text evidence="1">The sequence shown here is derived from an EMBL/GenBank/DDBJ whole genome shotgun (WGS) entry which is preliminary data.</text>
</comment>
<name>A0A392TZR1_9FABA</name>
<dbReference type="EMBL" id="LXQA010699545">
    <property type="protein sequence ID" value="MCI66651.1"/>
    <property type="molecule type" value="Genomic_DNA"/>
</dbReference>
<evidence type="ECO:0000313" key="1">
    <source>
        <dbReference type="EMBL" id="MCI66651.1"/>
    </source>
</evidence>
<accession>A0A392TZR1</accession>
<protein>
    <submittedName>
        <fullName evidence="1">Uncharacterized protein</fullName>
    </submittedName>
</protein>
<evidence type="ECO:0000313" key="2">
    <source>
        <dbReference type="Proteomes" id="UP000265520"/>
    </source>
</evidence>
<reference evidence="1 2" key="1">
    <citation type="journal article" date="2018" name="Front. Plant Sci.">
        <title>Red Clover (Trifolium pratense) and Zigzag Clover (T. medium) - A Picture of Genomic Similarities and Differences.</title>
        <authorList>
            <person name="Dluhosova J."/>
            <person name="Istvanek J."/>
            <person name="Nedelnik J."/>
            <person name="Repkova J."/>
        </authorList>
    </citation>
    <scope>NUCLEOTIDE SEQUENCE [LARGE SCALE GENOMIC DNA]</scope>
    <source>
        <strain evidence="2">cv. 10/8</strain>
        <tissue evidence="1">Leaf</tissue>
    </source>
</reference>
<keyword evidence="2" id="KW-1185">Reference proteome</keyword>
<feature type="non-terminal residue" evidence="1">
    <location>
        <position position="32"/>
    </location>
</feature>
<dbReference type="AlphaFoldDB" id="A0A392TZR1"/>
<sequence>MDSNNPYEIVDEDDEGLDWEAVARAADAACQM</sequence>
<dbReference type="Proteomes" id="UP000265520">
    <property type="component" value="Unassembled WGS sequence"/>
</dbReference>
<proteinExistence type="predicted"/>